<dbReference type="Proteomes" id="UP001181533">
    <property type="component" value="Unassembled WGS sequence"/>
</dbReference>
<organism evidence="2 3">
    <name type="scientific">Bacillus thuringiensis</name>
    <dbReference type="NCBI Taxonomy" id="1428"/>
    <lineage>
        <taxon>Bacteria</taxon>
        <taxon>Bacillati</taxon>
        <taxon>Bacillota</taxon>
        <taxon>Bacilli</taxon>
        <taxon>Bacillales</taxon>
        <taxon>Bacillaceae</taxon>
        <taxon>Bacillus</taxon>
        <taxon>Bacillus cereus group</taxon>
    </lineage>
</organism>
<feature type="region of interest" description="Disordered" evidence="1">
    <location>
        <begin position="26"/>
        <end position="45"/>
    </location>
</feature>
<accession>A0AB35PKQ8</accession>
<feature type="compositionally biased region" description="Polar residues" evidence="1">
    <location>
        <begin position="26"/>
        <end position="36"/>
    </location>
</feature>
<sequence length="75" mass="8669">FDKNNEDHRKPPERNPFLDQIKEANSISQSISTDWMKQQEEASRTNRMMGTIDRIARQSPPQEGGFFGDLKFAAQ</sequence>
<evidence type="ECO:0000256" key="1">
    <source>
        <dbReference type="SAM" id="MobiDB-lite"/>
    </source>
</evidence>
<evidence type="ECO:0000313" key="2">
    <source>
        <dbReference type="EMBL" id="MDR4181186.1"/>
    </source>
</evidence>
<gene>
    <name evidence="2" type="ORF">FO599_35625</name>
</gene>
<protein>
    <submittedName>
        <fullName evidence="2">Uncharacterized protein</fullName>
    </submittedName>
</protein>
<proteinExistence type="predicted"/>
<reference evidence="2" key="1">
    <citation type="submission" date="2019-07" db="EMBL/GenBank/DDBJ databases">
        <title>Phylogenomic Reclassification of ATCC Bacillus Strains and Various Taxa within the Genus Bacillus.</title>
        <authorList>
            <person name="Riojas M.A."/>
            <person name="Frank A.M."/>
            <person name="Fenn S.L."/>
            <person name="King S.P."/>
            <person name="Brower S.M."/>
            <person name="Hazbon M.H."/>
        </authorList>
    </citation>
    <scope>NUCLEOTIDE SEQUENCE</scope>
    <source>
        <strain evidence="2">ATCC 35646</strain>
    </source>
</reference>
<comment type="caution">
    <text evidence="2">The sequence shown here is derived from an EMBL/GenBank/DDBJ whole genome shotgun (WGS) entry which is preliminary data.</text>
</comment>
<feature type="compositionally biased region" description="Basic and acidic residues" evidence="1">
    <location>
        <begin position="1"/>
        <end position="13"/>
    </location>
</feature>
<name>A0AB35PKQ8_BACTU</name>
<dbReference type="AlphaFoldDB" id="A0AB35PKQ8"/>
<dbReference type="RefSeq" id="WP_309415001.1">
    <property type="nucleotide sequence ID" value="NZ_VKQN01000265.1"/>
</dbReference>
<dbReference type="EMBL" id="VKQN01000265">
    <property type="protein sequence ID" value="MDR4181186.1"/>
    <property type="molecule type" value="Genomic_DNA"/>
</dbReference>
<evidence type="ECO:0000313" key="3">
    <source>
        <dbReference type="Proteomes" id="UP001181533"/>
    </source>
</evidence>
<feature type="non-terminal residue" evidence="2">
    <location>
        <position position="1"/>
    </location>
</feature>
<feature type="region of interest" description="Disordered" evidence="1">
    <location>
        <begin position="1"/>
        <end position="20"/>
    </location>
</feature>
<feature type="non-terminal residue" evidence="2">
    <location>
        <position position="75"/>
    </location>
</feature>